<proteinExistence type="predicted"/>
<name>A0AC58UP97_TOBAC</name>
<protein>
    <submittedName>
        <fullName evidence="2">Uncharacterized protein LOC142161740</fullName>
    </submittedName>
</protein>
<reference evidence="2" key="2">
    <citation type="submission" date="2025-08" db="UniProtKB">
        <authorList>
            <consortium name="RefSeq"/>
        </authorList>
    </citation>
    <scope>IDENTIFICATION</scope>
    <source>
        <tissue evidence="2">Leaf</tissue>
    </source>
</reference>
<reference evidence="1" key="1">
    <citation type="journal article" date="2014" name="Nat. Commun.">
        <title>The tobacco genome sequence and its comparison with those of tomato and potato.</title>
        <authorList>
            <person name="Sierro N."/>
            <person name="Battey J.N."/>
            <person name="Ouadi S."/>
            <person name="Bakaher N."/>
            <person name="Bovet L."/>
            <person name="Willig A."/>
            <person name="Goepfert S."/>
            <person name="Peitsch M.C."/>
            <person name="Ivanov N.V."/>
        </authorList>
    </citation>
    <scope>NUCLEOTIDE SEQUENCE [LARGE SCALE GENOMIC DNA]</scope>
</reference>
<evidence type="ECO:0000313" key="1">
    <source>
        <dbReference type="Proteomes" id="UP000790787"/>
    </source>
</evidence>
<accession>A0AC58UP97</accession>
<dbReference type="RefSeq" id="XP_075111322.1">
    <property type="nucleotide sequence ID" value="XM_075255221.1"/>
</dbReference>
<gene>
    <name evidence="2" type="primary">LOC142161740</name>
</gene>
<dbReference type="Proteomes" id="UP000790787">
    <property type="component" value="Chromosome 6"/>
</dbReference>
<sequence length="134" mass="15456">MSLSSLLMEPLECGKLKKSEIFPISQSVKVLLKFMFQLFSLLCAKLLCRYEHKSVLRFLETFENYRVERCLHLCREYGIVDTASLLLERVGDIGSALLLAISSLAEKFILLLKVNTVMQLPRISKLFFKQERGH</sequence>
<organism evidence="1 2">
    <name type="scientific">Nicotiana tabacum</name>
    <name type="common">Common tobacco</name>
    <dbReference type="NCBI Taxonomy" id="4097"/>
    <lineage>
        <taxon>Eukaryota</taxon>
        <taxon>Viridiplantae</taxon>
        <taxon>Streptophyta</taxon>
        <taxon>Embryophyta</taxon>
        <taxon>Tracheophyta</taxon>
        <taxon>Spermatophyta</taxon>
        <taxon>Magnoliopsida</taxon>
        <taxon>eudicotyledons</taxon>
        <taxon>Gunneridae</taxon>
        <taxon>Pentapetalae</taxon>
        <taxon>asterids</taxon>
        <taxon>lamiids</taxon>
        <taxon>Solanales</taxon>
        <taxon>Solanaceae</taxon>
        <taxon>Nicotianoideae</taxon>
        <taxon>Nicotianeae</taxon>
        <taxon>Nicotiana</taxon>
    </lineage>
</organism>
<evidence type="ECO:0000313" key="2">
    <source>
        <dbReference type="RefSeq" id="XP_075111322.1"/>
    </source>
</evidence>
<keyword evidence="1" id="KW-1185">Reference proteome</keyword>